<proteinExistence type="predicted"/>
<sequence length="84" mass="9660">MKQQPLSTACNYGEACEMLRSGYVKHVRLSWNVGSDEFFRIASDWCDAGAKIKKDGVDSICQRNTPFNYLFRCFELQCLSWPVV</sequence>
<name>A0AB33H1K4_CITFR</name>
<dbReference type="AlphaFoldDB" id="A0AB33H1K4"/>
<protein>
    <submittedName>
        <fullName evidence="1">Uncharacterized protein</fullName>
    </submittedName>
</protein>
<accession>A0AB33H1K4</accession>
<organism evidence="1 2">
    <name type="scientific">Citrobacter freundii</name>
    <dbReference type="NCBI Taxonomy" id="546"/>
    <lineage>
        <taxon>Bacteria</taxon>
        <taxon>Pseudomonadati</taxon>
        <taxon>Pseudomonadota</taxon>
        <taxon>Gammaproteobacteria</taxon>
        <taxon>Enterobacterales</taxon>
        <taxon>Enterobacteriaceae</taxon>
        <taxon>Citrobacter</taxon>
        <taxon>Citrobacter freundii complex</taxon>
    </lineage>
</organism>
<dbReference type="RefSeq" id="WP_119173996.1">
    <property type="nucleotide sequence ID" value="NZ_CP032184.1"/>
</dbReference>
<dbReference type="EMBL" id="CP032184">
    <property type="protein sequence ID" value="AXZ47096.1"/>
    <property type="molecule type" value="Genomic_DNA"/>
</dbReference>
<evidence type="ECO:0000313" key="1">
    <source>
        <dbReference type="EMBL" id="AXZ47096.1"/>
    </source>
</evidence>
<gene>
    <name evidence="1" type="ORF">AM363_09075</name>
</gene>
<reference evidence="1 2" key="1">
    <citation type="submission" date="2018-09" db="EMBL/GenBank/DDBJ databases">
        <title>Whole genome sequencing of Citrobacter freundii AR_0116.</title>
        <authorList>
            <person name="Conlan S."/>
            <person name="Thomas P.J."/>
            <person name="Mullikin J."/>
            <person name="Frank K.M."/>
            <person name="Segre J.A."/>
        </authorList>
    </citation>
    <scope>NUCLEOTIDE SEQUENCE [LARGE SCALE GENOMIC DNA]</scope>
    <source>
        <strain evidence="1 2">AR_0116</strain>
    </source>
</reference>
<dbReference type="Proteomes" id="UP000263627">
    <property type="component" value="Chromosome"/>
</dbReference>
<evidence type="ECO:0000313" key="2">
    <source>
        <dbReference type="Proteomes" id="UP000263627"/>
    </source>
</evidence>